<protein>
    <submittedName>
        <fullName evidence="1">Uncharacterized protein</fullName>
    </submittedName>
</protein>
<dbReference type="AlphaFoldDB" id="A0A7C5DGR0"/>
<name>A0A7C5DGR0_UNCW3</name>
<organism evidence="1">
    <name type="scientific">candidate division WOR-3 bacterium</name>
    <dbReference type="NCBI Taxonomy" id="2052148"/>
    <lineage>
        <taxon>Bacteria</taxon>
        <taxon>Bacteria division WOR-3</taxon>
    </lineage>
</organism>
<gene>
    <name evidence="1" type="ORF">ENL19_01315</name>
</gene>
<accession>A0A7C5DGR0</accession>
<dbReference type="Proteomes" id="UP000886110">
    <property type="component" value="Unassembled WGS sequence"/>
</dbReference>
<reference evidence="1" key="1">
    <citation type="journal article" date="2020" name="mSystems">
        <title>Genome- and Community-Level Interaction Insights into Carbon Utilization and Element Cycling Functions of Hydrothermarchaeota in Hydrothermal Sediment.</title>
        <authorList>
            <person name="Zhou Z."/>
            <person name="Liu Y."/>
            <person name="Xu W."/>
            <person name="Pan J."/>
            <person name="Luo Z.H."/>
            <person name="Li M."/>
        </authorList>
    </citation>
    <scope>NUCLEOTIDE SEQUENCE [LARGE SCALE GENOMIC DNA]</scope>
    <source>
        <strain evidence="1">HyVt-74</strain>
    </source>
</reference>
<comment type="caution">
    <text evidence="1">The sequence shown here is derived from an EMBL/GenBank/DDBJ whole genome shotgun (WGS) entry which is preliminary data.</text>
</comment>
<sequence>MNTEKIEDASLNPAALAYLNNAIISMSVQGDQGEVYSGNKVAFETSEILPSYVGVAFPVKGKYGFSLSVSIPYNEYESTQWIEETTIQHPEGTGRFYRFIWLKRFYAFNTTMAFTIFIFL</sequence>
<dbReference type="EMBL" id="DRTB01000094">
    <property type="protein sequence ID" value="HHE04683.1"/>
    <property type="molecule type" value="Genomic_DNA"/>
</dbReference>
<evidence type="ECO:0000313" key="1">
    <source>
        <dbReference type="EMBL" id="HHE04683.1"/>
    </source>
</evidence>
<proteinExistence type="predicted"/>